<dbReference type="RefSeq" id="XP_066704160.1">
    <property type="nucleotide sequence ID" value="XM_066839096.1"/>
</dbReference>
<organism evidence="3 4">
    <name type="scientific">Apiospora aurea</name>
    <dbReference type="NCBI Taxonomy" id="335848"/>
    <lineage>
        <taxon>Eukaryota</taxon>
        <taxon>Fungi</taxon>
        <taxon>Dikarya</taxon>
        <taxon>Ascomycota</taxon>
        <taxon>Pezizomycotina</taxon>
        <taxon>Sordariomycetes</taxon>
        <taxon>Xylariomycetidae</taxon>
        <taxon>Amphisphaeriales</taxon>
        <taxon>Apiosporaceae</taxon>
        <taxon>Apiospora</taxon>
    </lineage>
</organism>
<dbReference type="EMBL" id="JAQQWE010000002">
    <property type="protein sequence ID" value="KAK7962049.1"/>
    <property type="molecule type" value="Genomic_DNA"/>
</dbReference>
<keyword evidence="4" id="KW-1185">Reference proteome</keyword>
<protein>
    <submittedName>
        <fullName evidence="3">Uncharacterized protein</fullName>
    </submittedName>
</protein>
<accession>A0ABR1QQ15</accession>
<feature type="chain" id="PRO_5045869849" evidence="2">
    <location>
        <begin position="19"/>
        <end position="239"/>
    </location>
</feature>
<keyword evidence="2" id="KW-0732">Signal</keyword>
<feature type="signal peptide" evidence="2">
    <location>
        <begin position="1"/>
        <end position="18"/>
    </location>
</feature>
<dbReference type="InterPro" id="IPR021858">
    <property type="entry name" value="Fun_TF"/>
</dbReference>
<proteinExistence type="predicted"/>
<reference evidence="3 4" key="1">
    <citation type="submission" date="2023-01" db="EMBL/GenBank/DDBJ databases">
        <title>Analysis of 21 Apiospora genomes using comparative genomics revels a genus with tremendous synthesis potential of carbohydrate active enzymes and secondary metabolites.</title>
        <authorList>
            <person name="Sorensen T."/>
        </authorList>
    </citation>
    <scope>NUCLEOTIDE SEQUENCE [LARGE SCALE GENOMIC DNA]</scope>
    <source>
        <strain evidence="3 4">CBS 24483</strain>
    </source>
</reference>
<comment type="caution">
    <text evidence="3">The sequence shown here is derived from an EMBL/GenBank/DDBJ whole genome shotgun (WGS) entry which is preliminary data.</text>
</comment>
<dbReference type="GeneID" id="92072158"/>
<evidence type="ECO:0000313" key="3">
    <source>
        <dbReference type="EMBL" id="KAK7962049.1"/>
    </source>
</evidence>
<gene>
    <name evidence="3" type="ORF">PG986_002874</name>
</gene>
<dbReference type="Proteomes" id="UP001391051">
    <property type="component" value="Unassembled WGS sequence"/>
</dbReference>
<evidence type="ECO:0000313" key="4">
    <source>
        <dbReference type="Proteomes" id="UP001391051"/>
    </source>
</evidence>
<evidence type="ECO:0000256" key="2">
    <source>
        <dbReference type="SAM" id="SignalP"/>
    </source>
</evidence>
<sequence length="239" mass="25881">MRLCQNTHLIWALGGVLAGAQDLHDWWNETPLFRCTLPSPIRLRREPARWHLAGSKGPGAGHAACAASAATRSAPGAGAATALTSPATRVSRDHCAWKRDAKQSGKLSVFDFVSLARPISQALDSGLASLDASSPDQRLTVGSRRKDYYRRHDRAANGTSLETVTRIRAHAAKVYLSVTLSGWQPNSTEIQYSVAEVLSLLKSIESPAQLQSLTWPVCIAGCLAIPHQRQDVRTIAKDL</sequence>
<evidence type="ECO:0000256" key="1">
    <source>
        <dbReference type="ARBA" id="ARBA00023242"/>
    </source>
</evidence>
<dbReference type="Pfam" id="PF11951">
    <property type="entry name" value="Fungal_trans_2"/>
    <property type="match status" value="1"/>
</dbReference>
<keyword evidence="1" id="KW-0539">Nucleus</keyword>
<name>A0ABR1QQ15_9PEZI</name>